<feature type="compositionally biased region" description="Basic and acidic residues" evidence="6">
    <location>
        <begin position="197"/>
        <end position="207"/>
    </location>
</feature>
<dbReference type="InterPro" id="IPR015300">
    <property type="entry name" value="DNA-bd_pseudobarrel_sf"/>
</dbReference>
<dbReference type="SUPFAM" id="SSF101936">
    <property type="entry name" value="DNA-binding pseudobarrel domain"/>
    <property type="match status" value="2"/>
</dbReference>
<dbReference type="InterPro" id="IPR003340">
    <property type="entry name" value="B3_DNA-bd"/>
</dbReference>
<feature type="domain" description="TF-B3" evidence="7">
    <location>
        <begin position="267"/>
        <end position="364"/>
    </location>
</feature>
<evidence type="ECO:0000256" key="2">
    <source>
        <dbReference type="ARBA" id="ARBA00023015"/>
    </source>
</evidence>
<sequence length="364" mass="41250">MGLILRHGLGKKTSKVGQGIPPSLPPVISLNAFRWEFSIIEQPNLLSSITTTPDGNGATKFLGRKWWSLICDMLETGDDHGYGFPFKKGFSKSLPVKFVREFGEELSPVAVLTVPSGCIWRVGLEKADQKIWFSDGWQDFAEYHSIQQGYFVVFKYEGNSRFHVLVFDLTATEIQYPSNGRHQTKGKDPILEDEEEGSRKLQSEGESKQGNSDENEMSDAQELSTGDEEVFVERKSSDPSSSRRLKMLRGRERAIKATTMSKTRNPFFLTTIRRYNLYNSFVTLRTRFARKHLTGRDSLMLEASDGKRWPAACRYKVDSPAPSRIGKGWSKFAKDNRLNEGDVCVFELISEKDVVLKVSTFRSS</sequence>
<evidence type="ECO:0000256" key="1">
    <source>
        <dbReference type="ARBA" id="ARBA00004123"/>
    </source>
</evidence>
<dbReference type="AlphaFoldDB" id="A0A6A1UHW9"/>
<name>A0A6A1UHW9_9ROSI</name>
<keyword evidence="3" id="KW-0238">DNA-binding</keyword>
<feature type="domain" description="TF-B3" evidence="7">
    <location>
        <begin position="94"/>
        <end position="170"/>
    </location>
</feature>
<feature type="region of interest" description="Disordered" evidence="6">
    <location>
        <begin position="178"/>
        <end position="247"/>
    </location>
</feature>
<accession>A0A6A1UHW9</accession>
<gene>
    <name evidence="8" type="ORF">CJ030_MR0G012603</name>
    <name evidence="9" type="ORF">CJ030_MR7G010570</name>
    <name evidence="10" type="ORF">CJ030_MR7G012539</name>
</gene>
<keyword evidence="5" id="KW-0539">Nucleus</keyword>
<comment type="caution">
    <text evidence="8">The sequence shown here is derived from an EMBL/GenBank/DDBJ whole genome shotgun (WGS) entry which is preliminary data.</text>
</comment>
<dbReference type="EMBL" id="RXIC02000410">
    <property type="protein sequence ID" value="KAB1199851.1"/>
    <property type="molecule type" value="Genomic_DNA"/>
</dbReference>
<evidence type="ECO:0000256" key="4">
    <source>
        <dbReference type="ARBA" id="ARBA00023163"/>
    </source>
</evidence>
<dbReference type="SMART" id="SM01019">
    <property type="entry name" value="B3"/>
    <property type="match status" value="2"/>
</dbReference>
<evidence type="ECO:0000313" key="10">
    <source>
        <dbReference type="EMBL" id="KAB1207417.1"/>
    </source>
</evidence>
<proteinExistence type="predicted"/>
<feature type="compositionally biased region" description="Acidic residues" evidence="6">
    <location>
        <begin position="213"/>
        <end position="230"/>
    </location>
</feature>
<evidence type="ECO:0000256" key="6">
    <source>
        <dbReference type="SAM" id="MobiDB-lite"/>
    </source>
</evidence>
<keyword evidence="2" id="KW-0805">Transcription regulation</keyword>
<organism evidence="8 11">
    <name type="scientific">Morella rubra</name>
    <name type="common">Chinese bayberry</name>
    <dbReference type="NCBI Taxonomy" id="262757"/>
    <lineage>
        <taxon>Eukaryota</taxon>
        <taxon>Viridiplantae</taxon>
        <taxon>Streptophyta</taxon>
        <taxon>Embryophyta</taxon>
        <taxon>Tracheophyta</taxon>
        <taxon>Spermatophyta</taxon>
        <taxon>Magnoliopsida</taxon>
        <taxon>eudicotyledons</taxon>
        <taxon>Gunneridae</taxon>
        <taxon>Pentapetalae</taxon>
        <taxon>rosids</taxon>
        <taxon>fabids</taxon>
        <taxon>Fagales</taxon>
        <taxon>Myricaceae</taxon>
        <taxon>Morella</taxon>
    </lineage>
</organism>
<protein>
    <submittedName>
        <fullName evidence="8">B3 domain-containing transcription factor VRN1</fullName>
    </submittedName>
</protein>
<dbReference type="Pfam" id="PF02362">
    <property type="entry name" value="B3"/>
    <property type="match status" value="2"/>
</dbReference>
<evidence type="ECO:0000256" key="5">
    <source>
        <dbReference type="ARBA" id="ARBA00023242"/>
    </source>
</evidence>
<dbReference type="GO" id="GO:0003677">
    <property type="term" value="F:DNA binding"/>
    <property type="evidence" value="ECO:0007669"/>
    <property type="project" value="UniProtKB-KW"/>
</dbReference>
<dbReference type="GO" id="GO:0005634">
    <property type="term" value="C:nucleus"/>
    <property type="evidence" value="ECO:0007669"/>
    <property type="project" value="UniProtKB-SubCell"/>
</dbReference>
<reference evidence="8" key="3">
    <citation type="submission" date="2019-09" db="EMBL/GenBank/DDBJ databases">
        <authorList>
            <person name="Gao Z."/>
        </authorList>
    </citation>
    <scope>NUCLEOTIDE SEQUENCE</scope>
    <source>
        <tissue evidence="8">Leaves</tissue>
    </source>
</reference>
<comment type="subcellular location">
    <subcellularLocation>
        <location evidence="1">Nucleus</location>
    </subcellularLocation>
</comment>
<dbReference type="OrthoDB" id="623918at2759"/>
<keyword evidence="4" id="KW-0804">Transcription</keyword>
<evidence type="ECO:0000256" key="3">
    <source>
        <dbReference type="ARBA" id="ARBA00023125"/>
    </source>
</evidence>
<evidence type="ECO:0000259" key="7">
    <source>
        <dbReference type="PROSITE" id="PS50863"/>
    </source>
</evidence>
<evidence type="ECO:0000313" key="11">
    <source>
        <dbReference type="Proteomes" id="UP000516437"/>
    </source>
</evidence>
<dbReference type="CDD" id="cd10017">
    <property type="entry name" value="B3_DNA"/>
    <property type="match status" value="2"/>
</dbReference>
<dbReference type="EMBL" id="RXIC02000025">
    <property type="protein sequence ID" value="KAB1205489.1"/>
    <property type="molecule type" value="Genomic_DNA"/>
</dbReference>
<dbReference type="EMBL" id="RXIC02000025">
    <property type="protein sequence ID" value="KAB1207417.1"/>
    <property type="molecule type" value="Genomic_DNA"/>
</dbReference>
<dbReference type="PANTHER" id="PTHR31920:SF147">
    <property type="entry name" value="TF-B3 DOMAIN-CONTAINING PROTEIN"/>
    <property type="match status" value="1"/>
</dbReference>
<evidence type="ECO:0000313" key="9">
    <source>
        <dbReference type="EMBL" id="KAB1205489.1"/>
    </source>
</evidence>
<dbReference type="Gene3D" id="2.40.330.10">
    <property type="entry name" value="DNA-binding pseudobarrel domain"/>
    <property type="match status" value="2"/>
</dbReference>
<dbReference type="Proteomes" id="UP000516437">
    <property type="component" value="Chromosome 7"/>
</dbReference>
<dbReference type="PANTHER" id="PTHR31920">
    <property type="entry name" value="B3 DOMAIN-CONTAINING"/>
    <property type="match status" value="1"/>
</dbReference>
<reference evidence="8 11" key="2">
    <citation type="journal article" date="2019" name="Plant Biotechnol. J.">
        <title>The red bayberry genome and genetic basis of sex determination.</title>
        <authorList>
            <person name="Jia H.M."/>
            <person name="Jia H.J."/>
            <person name="Cai Q.L."/>
            <person name="Wang Y."/>
            <person name="Zhao H.B."/>
            <person name="Yang W.F."/>
            <person name="Wang G.Y."/>
            <person name="Li Y.H."/>
            <person name="Zhan D.L."/>
            <person name="Shen Y.T."/>
            <person name="Niu Q.F."/>
            <person name="Chang L."/>
            <person name="Qiu J."/>
            <person name="Zhao L."/>
            <person name="Xie H.B."/>
            <person name="Fu W.Y."/>
            <person name="Jin J."/>
            <person name="Li X.W."/>
            <person name="Jiao Y."/>
            <person name="Zhou C.C."/>
            <person name="Tu T."/>
            <person name="Chai C.Y."/>
            <person name="Gao J.L."/>
            <person name="Fan L.J."/>
            <person name="van de Weg E."/>
            <person name="Wang J.Y."/>
            <person name="Gao Z.S."/>
        </authorList>
    </citation>
    <scope>NUCLEOTIDE SEQUENCE [LARGE SCALE GENOMIC DNA]</scope>
    <source>
        <tissue evidence="8">Leaves</tissue>
    </source>
</reference>
<keyword evidence="11" id="KW-1185">Reference proteome</keyword>
<evidence type="ECO:0000313" key="8">
    <source>
        <dbReference type="EMBL" id="KAB1199851.1"/>
    </source>
</evidence>
<reference evidence="8" key="1">
    <citation type="submission" date="2018-07" db="EMBL/GenBank/DDBJ databases">
        <authorList>
            <person name="Gao Z.-S."/>
            <person name="Jia H.-M."/>
            <person name="Jia H.-J."/>
            <person name="Cai Q.-L."/>
            <person name="Wang Y."/>
            <person name="Zhao H.-B."/>
        </authorList>
    </citation>
    <scope>NUCLEOTIDE SEQUENCE</scope>
    <source>
        <tissue evidence="8">Leaves</tissue>
    </source>
</reference>
<dbReference type="InterPro" id="IPR050655">
    <property type="entry name" value="Plant_B3_domain"/>
</dbReference>
<dbReference type="PROSITE" id="PS50863">
    <property type="entry name" value="B3"/>
    <property type="match status" value="2"/>
</dbReference>